<dbReference type="Gene3D" id="2.170.130.10">
    <property type="entry name" value="TonB-dependent receptor, plug domain"/>
    <property type="match status" value="1"/>
</dbReference>
<gene>
    <name evidence="1" type="ORF">MNBD_GAMMA08-289</name>
</gene>
<dbReference type="AlphaFoldDB" id="A0A3B0XEY7"/>
<feature type="non-terminal residue" evidence="1">
    <location>
        <position position="133"/>
    </location>
</feature>
<sequence length="133" mass="14731">MKTKIRIILYALSFVSCSLSQIILAKETLISDTPSITVTGTREETLRAETSETTDRIDKEIILETKPAHPSEIMERVPGVHINVTGGEGHMTSIRQPISTSPLYLYLEDGIPTRSTGFFNHNALYEVNVPQAS</sequence>
<dbReference type="PROSITE" id="PS51257">
    <property type="entry name" value="PROKAR_LIPOPROTEIN"/>
    <property type="match status" value="1"/>
</dbReference>
<organism evidence="1">
    <name type="scientific">hydrothermal vent metagenome</name>
    <dbReference type="NCBI Taxonomy" id="652676"/>
    <lineage>
        <taxon>unclassified sequences</taxon>
        <taxon>metagenomes</taxon>
        <taxon>ecological metagenomes</taxon>
    </lineage>
</organism>
<dbReference type="InterPro" id="IPR039426">
    <property type="entry name" value="TonB-dep_rcpt-like"/>
</dbReference>
<evidence type="ECO:0000313" key="1">
    <source>
        <dbReference type="EMBL" id="VAW61677.1"/>
    </source>
</evidence>
<keyword evidence="1" id="KW-0675">Receptor</keyword>
<dbReference type="InterPro" id="IPR037066">
    <property type="entry name" value="Plug_dom_sf"/>
</dbReference>
<accession>A0A3B0XEY7</accession>
<dbReference type="PROSITE" id="PS52016">
    <property type="entry name" value="TONB_DEPENDENT_REC_3"/>
    <property type="match status" value="1"/>
</dbReference>
<name>A0A3B0XEY7_9ZZZZ</name>
<protein>
    <submittedName>
        <fullName evidence="1">TonB-dependent receptor Outer membrane receptor for ferrienterochelin and colicins</fullName>
    </submittedName>
</protein>
<reference evidence="1" key="1">
    <citation type="submission" date="2018-06" db="EMBL/GenBank/DDBJ databases">
        <authorList>
            <person name="Zhirakovskaya E."/>
        </authorList>
    </citation>
    <scope>NUCLEOTIDE SEQUENCE</scope>
</reference>
<proteinExistence type="predicted"/>
<dbReference type="SUPFAM" id="SSF56935">
    <property type="entry name" value="Porins"/>
    <property type="match status" value="1"/>
</dbReference>
<dbReference type="EMBL" id="UOFH01000192">
    <property type="protein sequence ID" value="VAW61677.1"/>
    <property type="molecule type" value="Genomic_DNA"/>
</dbReference>